<sequence>MALIAIAADKGAPGVTTTAVALAALWPRRALLAEADPAGGDLIYRSVGGNGRPLDPGTGILSLAATARRGIAAEQLWDHTQRLAGGLDVIVGLASAEQAAGLTGQWSGLGKAFAELAQSPHQEAAADVIADLGRLGPDSPAVALLPHAALLLLVTRTRPEQLARVRDRAQALSGKLHGGSRSGAAQLGKPQIGVVLLADPQQGARIAGQVNEMLIAGHTGARVVGLVADDPAGADMLAGRRRGRVDKSLLVRSARKIVSDLQQNFRAELTSSGGPGQTGGHPVQHPGGAGAPGSAPPPAPEGAQGYAPRQPPAPGGVAGPYGPGPYAPGPSGPAAGSAPGEHGWQPGAQGTGAPPGAAGAPR</sequence>
<name>A0A1I1F430_9ACTN</name>
<dbReference type="AlphaFoldDB" id="A0A1I1F430"/>
<dbReference type="EMBL" id="FOLM01000001">
    <property type="protein sequence ID" value="SFB94145.1"/>
    <property type="molecule type" value="Genomic_DNA"/>
</dbReference>
<dbReference type="SUPFAM" id="SSF52540">
    <property type="entry name" value="P-loop containing nucleoside triphosphate hydrolases"/>
    <property type="match status" value="1"/>
</dbReference>
<dbReference type="Gene3D" id="3.40.50.300">
    <property type="entry name" value="P-loop containing nucleotide triphosphate hydrolases"/>
    <property type="match status" value="1"/>
</dbReference>
<feature type="compositionally biased region" description="Pro residues" evidence="1">
    <location>
        <begin position="322"/>
        <end position="331"/>
    </location>
</feature>
<organism evidence="2 3">
    <name type="scientific">Streptomyces aidingensis</name>
    <dbReference type="NCBI Taxonomy" id="910347"/>
    <lineage>
        <taxon>Bacteria</taxon>
        <taxon>Bacillati</taxon>
        <taxon>Actinomycetota</taxon>
        <taxon>Actinomycetes</taxon>
        <taxon>Kitasatosporales</taxon>
        <taxon>Streptomycetaceae</taxon>
        <taxon>Streptomyces</taxon>
    </lineage>
</organism>
<dbReference type="Proteomes" id="UP000199207">
    <property type="component" value="Unassembled WGS sequence"/>
</dbReference>
<accession>A0A1I1F430</accession>
<evidence type="ECO:0008006" key="4">
    <source>
        <dbReference type="Google" id="ProtNLM"/>
    </source>
</evidence>
<keyword evidence="3" id="KW-1185">Reference proteome</keyword>
<reference evidence="2 3" key="1">
    <citation type="submission" date="2016-10" db="EMBL/GenBank/DDBJ databases">
        <authorList>
            <person name="de Groot N.N."/>
        </authorList>
    </citation>
    <scope>NUCLEOTIDE SEQUENCE [LARGE SCALE GENOMIC DNA]</scope>
    <source>
        <strain evidence="2 3">CGMCC 4.5739</strain>
    </source>
</reference>
<evidence type="ECO:0000313" key="3">
    <source>
        <dbReference type="Proteomes" id="UP000199207"/>
    </source>
</evidence>
<dbReference type="STRING" id="910347.SAMN05421773_101612"/>
<evidence type="ECO:0000256" key="1">
    <source>
        <dbReference type="SAM" id="MobiDB-lite"/>
    </source>
</evidence>
<protein>
    <recommendedName>
        <fullName evidence="4">Cellulose biosynthesis protein BcsQ</fullName>
    </recommendedName>
</protein>
<feature type="compositionally biased region" description="Low complexity" evidence="1">
    <location>
        <begin position="332"/>
        <end position="362"/>
    </location>
</feature>
<dbReference type="InterPro" id="IPR027417">
    <property type="entry name" value="P-loop_NTPase"/>
</dbReference>
<feature type="region of interest" description="Disordered" evidence="1">
    <location>
        <begin position="268"/>
        <end position="362"/>
    </location>
</feature>
<proteinExistence type="predicted"/>
<dbReference type="RefSeq" id="WP_245833767.1">
    <property type="nucleotide sequence ID" value="NZ_FOLM01000001.1"/>
</dbReference>
<gene>
    <name evidence="2" type="ORF">SAMN05421773_101612</name>
</gene>
<evidence type="ECO:0000313" key="2">
    <source>
        <dbReference type="EMBL" id="SFB94145.1"/>
    </source>
</evidence>